<gene>
    <name evidence="1" type="ORF">BMR96_07200</name>
</gene>
<dbReference type="EMBL" id="MPLS01000025">
    <property type="protein sequence ID" value="ORI97445.1"/>
    <property type="molecule type" value="Genomic_DNA"/>
</dbReference>
<organism evidence="1 2">
    <name type="scientific">Leuconostoc pseudomesenteroides</name>
    <dbReference type="NCBI Taxonomy" id="33968"/>
    <lineage>
        <taxon>Bacteria</taxon>
        <taxon>Bacillati</taxon>
        <taxon>Bacillota</taxon>
        <taxon>Bacilli</taxon>
        <taxon>Lactobacillales</taxon>
        <taxon>Lactobacillaceae</taxon>
        <taxon>Leuconostoc</taxon>
    </lineage>
</organism>
<protein>
    <submittedName>
        <fullName evidence="1">Uncharacterized protein</fullName>
    </submittedName>
</protein>
<sequence>MTKQFYDDFSKLPIAKMAQSIADMTYLFNETKVPTSHYKAQLSKGFEEMVEASVSVSLVNTIFNTLQALQKESPKLFYQAMLCLDTKVKPSSITPSQYQAMEFTWSQFELNKKKNILDKDFIQMFNQVEENGLTYYTQNQQETNDNE</sequence>
<evidence type="ECO:0000313" key="2">
    <source>
        <dbReference type="Proteomes" id="UP000192288"/>
    </source>
</evidence>
<dbReference type="Proteomes" id="UP000192288">
    <property type="component" value="Unassembled WGS sequence"/>
</dbReference>
<name>A0A1X0VCI4_LEUPS</name>
<proteinExistence type="predicted"/>
<dbReference type="GeneID" id="97230454"/>
<accession>A0A1X0VCI4</accession>
<evidence type="ECO:0000313" key="1">
    <source>
        <dbReference type="EMBL" id="ORI97445.1"/>
    </source>
</evidence>
<dbReference type="eggNOG" id="ENOG503373P">
    <property type="taxonomic scope" value="Bacteria"/>
</dbReference>
<dbReference type="RefSeq" id="WP_061514929.1">
    <property type="nucleotide sequence ID" value="NZ_BMBQ01000022.1"/>
</dbReference>
<dbReference type="AlphaFoldDB" id="A0A1X0VCI4"/>
<comment type="caution">
    <text evidence="1">The sequence shown here is derived from an EMBL/GenBank/DDBJ whole genome shotgun (WGS) entry which is preliminary data.</text>
</comment>
<reference evidence="1 2" key="1">
    <citation type="journal article" date="2017" name="Front. Microbiol.">
        <title>Genomic Characterization of Dairy Associated Leuconostoc Species and Diversity of Leuconostocs in Undefined Mixed Mesophilic Starter Cultures.</title>
        <authorList>
            <person name="Frantzen C.A."/>
            <person name="Kot W."/>
            <person name="Pedersen T.B."/>
            <person name="Ardo Y.M."/>
            <person name="Broadbent J.R."/>
            <person name="Neve H."/>
            <person name="Hansen L.H."/>
            <person name="Dal Bello F."/>
            <person name="Ostlie H.M."/>
            <person name="Kleppen H.P."/>
            <person name="Vogensen F.K."/>
            <person name="Holo H."/>
        </authorList>
    </citation>
    <scope>NUCLEOTIDE SEQUENCE [LARGE SCALE GENOMIC DNA]</scope>
    <source>
        <strain evidence="1 2">LMGCF08</strain>
    </source>
</reference>
<dbReference type="STRING" id="33968.BMS77_07690"/>